<dbReference type="InterPro" id="IPR002347">
    <property type="entry name" value="SDR_fam"/>
</dbReference>
<keyword evidence="4" id="KW-1185">Reference proteome</keyword>
<dbReference type="Gene3D" id="3.40.50.720">
    <property type="entry name" value="NAD(P)-binding Rossmann-like Domain"/>
    <property type="match status" value="1"/>
</dbReference>
<dbReference type="FunFam" id="3.40.50.720:FF:000084">
    <property type="entry name" value="Short-chain dehydrogenase reductase"/>
    <property type="match status" value="1"/>
</dbReference>
<dbReference type="PROSITE" id="PS00061">
    <property type="entry name" value="ADH_SHORT"/>
    <property type="match status" value="1"/>
</dbReference>
<organism evidence="3 4">
    <name type="scientific">Aerophototrophica crusticola</name>
    <dbReference type="NCBI Taxonomy" id="1709002"/>
    <lineage>
        <taxon>Bacteria</taxon>
        <taxon>Pseudomonadati</taxon>
        <taxon>Pseudomonadota</taxon>
        <taxon>Alphaproteobacteria</taxon>
        <taxon>Rhodospirillales</taxon>
        <taxon>Rhodospirillaceae</taxon>
        <taxon>Aerophototrophica</taxon>
    </lineage>
</organism>
<dbReference type="InterPro" id="IPR057326">
    <property type="entry name" value="KR_dom"/>
</dbReference>
<reference evidence="3" key="1">
    <citation type="submission" date="2020-04" db="EMBL/GenBank/DDBJ databases">
        <title>A desert anoxygenic phototrophic bacterium fixes CO2 using RubisCO under aerobic conditions.</title>
        <authorList>
            <person name="Tang K."/>
        </authorList>
    </citation>
    <scope>NUCLEOTIDE SEQUENCE [LARGE SCALE GENOMIC DNA]</scope>
    <source>
        <strain evidence="3">MIMtkB3</strain>
    </source>
</reference>
<dbReference type="GO" id="GO:0016616">
    <property type="term" value="F:oxidoreductase activity, acting on the CH-OH group of donors, NAD or NADP as acceptor"/>
    <property type="evidence" value="ECO:0007669"/>
    <property type="project" value="TreeGrafter"/>
</dbReference>
<dbReference type="EMBL" id="CP051775">
    <property type="protein sequence ID" value="QJE71890.1"/>
    <property type="molecule type" value="Genomic_DNA"/>
</dbReference>
<dbReference type="PRINTS" id="PR00080">
    <property type="entry name" value="SDRFAMILY"/>
</dbReference>
<dbReference type="KEGG" id="acru:HHL28_01085"/>
<protein>
    <submittedName>
        <fullName evidence="3">SDR family oxidoreductase</fullName>
    </submittedName>
</protein>
<feature type="domain" description="Ketoreductase" evidence="2">
    <location>
        <begin position="10"/>
        <end position="194"/>
    </location>
</feature>
<comment type="similarity">
    <text evidence="1">Belongs to the short-chain dehydrogenases/reductases (SDR) family.</text>
</comment>
<evidence type="ECO:0000259" key="2">
    <source>
        <dbReference type="SMART" id="SM00822"/>
    </source>
</evidence>
<sequence>MGAELEFAGKVALVTGGSRGIGAATVRALAAKGAAVAFSYAASAGAAEALVAELRGKGAEVTAYRADSADPAAVAELVRAVHAAFGRLDILVNNAGVFLGGPVDQMDEAESLRQWTINVVAVQAAVKAAVPLLPEGGAIVTTGSVLGRRVPLAGVSAYAASKAAVANLSRGWARDLAPRGIRVNVVQPGPIDTDMNPADGDLASVVRPLTAMQRYGKPEEVAAAILFLASPAASYITGVALDVDGGMEA</sequence>
<dbReference type="InterPro" id="IPR020904">
    <property type="entry name" value="Sc_DH/Rdtase_CS"/>
</dbReference>
<name>A0A858R3B1_9PROT</name>
<evidence type="ECO:0000256" key="1">
    <source>
        <dbReference type="ARBA" id="ARBA00006484"/>
    </source>
</evidence>
<dbReference type="Pfam" id="PF13561">
    <property type="entry name" value="adh_short_C2"/>
    <property type="match status" value="1"/>
</dbReference>
<dbReference type="CDD" id="cd05233">
    <property type="entry name" value="SDR_c"/>
    <property type="match status" value="1"/>
</dbReference>
<dbReference type="AlphaFoldDB" id="A0A858R3B1"/>
<evidence type="ECO:0000313" key="4">
    <source>
        <dbReference type="Proteomes" id="UP000501891"/>
    </source>
</evidence>
<dbReference type="PRINTS" id="PR00081">
    <property type="entry name" value="GDHRDH"/>
</dbReference>
<evidence type="ECO:0000313" key="3">
    <source>
        <dbReference type="EMBL" id="QJE71890.1"/>
    </source>
</evidence>
<accession>A0A858R3B1</accession>
<proteinExistence type="inferred from homology"/>
<gene>
    <name evidence="3" type="ORF">HHL28_01085</name>
</gene>
<dbReference type="SMART" id="SM00822">
    <property type="entry name" value="PKS_KR"/>
    <property type="match status" value="1"/>
</dbReference>
<dbReference type="SUPFAM" id="SSF51735">
    <property type="entry name" value="NAD(P)-binding Rossmann-fold domains"/>
    <property type="match status" value="1"/>
</dbReference>
<dbReference type="PANTHER" id="PTHR42760:SF50">
    <property type="entry name" value="SHORT-CHAIN DEHYDROGENASE-RELATED"/>
    <property type="match status" value="1"/>
</dbReference>
<dbReference type="PANTHER" id="PTHR42760">
    <property type="entry name" value="SHORT-CHAIN DEHYDROGENASES/REDUCTASES FAMILY MEMBER"/>
    <property type="match status" value="1"/>
</dbReference>
<dbReference type="InterPro" id="IPR036291">
    <property type="entry name" value="NAD(P)-bd_dom_sf"/>
</dbReference>
<dbReference type="Proteomes" id="UP000501891">
    <property type="component" value="Chromosome"/>
</dbReference>